<keyword evidence="4" id="KW-0328">Glycosyltransferase</keyword>
<dbReference type="Proteomes" id="UP001205861">
    <property type="component" value="Unassembled WGS sequence"/>
</dbReference>
<dbReference type="CDD" id="cd03801">
    <property type="entry name" value="GT4_PimA-like"/>
    <property type="match status" value="1"/>
</dbReference>
<dbReference type="InterPro" id="IPR001296">
    <property type="entry name" value="Glyco_trans_1"/>
</dbReference>
<dbReference type="Pfam" id="PF00534">
    <property type="entry name" value="Glycos_transf_1"/>
    <property type="match status" value="1"/>
</dbReference>
<reference evidence="4 5" key="1">
    <citation type="submission" date="2022-08" db="EMBL/GenBank/DDBJ databases">
        <title>Reclassification of Massilia species as members of the genera Telluria, Duganella, Pseudoduganella, Mokoshia gen. nov. and Zemynaea gen. nov. using orthogonal and non-orthogonal genome-based approaches.</title>
        <authorList>
            <person name="Bowman J.P."/>
        </authorList>
    </citation>
    <scope>NUCLEOTIDE SEQUENCE [LARGE SCALE GENOMIC DNA]</scope>
    <source>
        <strain evidence="4 5">JCM 31607</strain>
    </source>
</reference>
<evidence type="ECO:0000259" key="3">
    <source>
        <dbReference type="Pfam" id="PF07940"/>
    </source>
</evidence>
<name>A0ABT2BES4_9BURK</name>
<dbReference type="InterPro" id="IPR012480">
    <property type="entry name" value="Hepar_II_III_C"/>
</dbReference>
<feature type="domain" description="Heparinase II/III-like C-terminal" evidence="3">
    <location>
        <begin position="721"/>
        <end position="942"/>
    </location>
</feature>
<dbReference type="Pfam" id="PF07940">
    <property type="entry name" value="Hepar_II_III_C"/>
    <property type="match status" value="1"/>
</dbReference>
<gene>
    <name evidence="4" type="ORF">NX773_02290</name>
</gene>
<sequence>MSWVLSGRLFGWLPPSIRRLSQPFLRVLLMPLQLARLKSLFRKTGGDALLVLNGGFPAGETCRLANIAWAGVSGPEAARRNIHNFHNFAIPARRGFRWYEHRIDRKMASAASHVISVSRSCAESLRIRPALRDYARLSAIYNGVVVQPLPEGAALPDLRRELGIGGAPMCLILANYEERKGHRFLFEAFAEVARRLPDAHLVCCGGGSGPEKEGIAAARQALAPRANIHMLGFVPNGNHLIGQADLVVISSQSFESFGLTAVEAMLRGVPVLATRVGGLPEVLGEPPRGGFLVEPDDVQGFADRITELLADPQLRKRTGADGKARAEAMFTAERMAREYRDALKNETGSSEAPAPGEWHYVLRRSADPRMAIQALGVAAGAVVRRLRNRLVSRRDSLYPPAIRALAATLPAPEQVEVEPAAPVLAQGPRRLKLATGWLRFDAWPNWATPFQDHEQYVSLHRWNWLLRALTDEDPPATFGWGIELVRSWAQAMSCLPEGDAGESYTTGERISNLCLFARHTRGSWHGLPDDLAALVRTMGLSLAGRIEYHSGELSGNHVINNARALLFAGHCASAPALAAFGRALIAERLPGLVKEGFLREGSSHYQYLFTRWLLELALLARECGDRDTEALVAPYLAGLVAACEFFRVDARDGEVRIPTFGDISPDAEPHWLAGLPGSGLARHLGLGGTVPFASQGWARLFGELAAEPVERAAARTQSAWRAHPQAGWYRLDANGWTAIWHAEAADGPALASHAHHDLCSLALYRHGREVLIDPGRHDYSASPLGRYGIGAAAHNSVTLDGRAPMLSRGDRLLPQRYRASSCTVSHQLQGQLPVVRIEHDGFARLGQGAGRHVRTFTFGEREVQVDDAFEGRGRFRMQAHFHQPLAAGGALPATGLHQGPPAACACPVVLDAQAGSELEVHHMVGCDAPIGGWRFPAYGERALALTQRFSGTAELPAAYRYRLLDRGE</sequence>
<dbReference type="Gene3D" id="1.50.10.100">
    <property type="entry name" value="Chondroitin AC/alginate lyase"/>
    <property type="match status" value="1"/>
</dbReference>
<dbReference type="SUPFAM" id="SSF48230">
    <property type="entry name" value="Chondroitin AC/alginate lyase"/>
    <property type="match status" value="1"/>
</dbReference>
<dbReference type="EMBL" id="JANUGV010000001">
    <property type="protein sequence ID" value="MCS0606992.1"/>
    <property type="molecule type" value="Genomic_DNA"/>
</dbReference>
<protein>
    <submittedName>
        <fullName evidence="4">Glycosyltransferase</fullName>
        <ecNumber evidence="4">2.4.-.-</ecNumber>
    </submittedName>
</protein>
<dbReference type="RefSeq" id="WP_258854771.1">
    <property type="nucleotide sequence ID" value="NZ_JANUGV010000001.1"/>
</dbReference>
<proteinExistence type="predicted"/>
<keyword evidence="5" id="KW-1185">Reference proteome</keyword>
<dbReference type="GO" id="GO:0016757">
    <property type="term" value="F:glycosyltransferase activity"/>
    <property type="evidence" value="ECO:0007669"/>
    <property type="project" value="UniProtKB-KW"/>
</dbReference>
<comment type="subcellular location">
    <subcellularLocation>
        <location evidence="1">Cell envelope</location>
    </subcellularLocation>
</comment>
<dbReference type="PANTHER" id="PTHR12526">
    <property type="entry name" value="GLYCOSYLTRANSFERASE"/>
    <property type="match status" value="1"/>
</dbReference>
<dbReference type="EC" id="2.4.-.-" evidence="4"/>
<dbReference type="Gene3D" id="2.70.98.70">
    <property type="match status" value="1"/>
</dbReference>
<organism evidence="4 5">
    <name type="scientific">Massilia solisilvae</name>
    <dbReference type="NCBI Taxonomy" id="1811225"/>
    <lineage>
        <taxon>Bacteria</taxon>
        <taxon>Pseudomonadati</taxon>
        <taxon>Pseudomonadota</taxon>
        <taxon>Betaproteobacteria</taxon>
        <taxon>Burkholderiales</taxon>
        <taxon>Oxalobacteraceae</taxon>
        <taxon>Telluria group</taxon>
        <taxon>Massilia</taxon>
    </lineage>
</organism>
<dbReference type="SUPFAM" id="SSF53756">
    <property type="entry name" value="UDP-Glycosyltransferase/glycogen phosphorylase"/>
    <property type="match status" value="1"/>
</dbReference>
<evidence type="ECO:0000313" key="5">
    <source>
        <dbReference type="Proteomes" id="UP001205861"/>
    </source>
</evidence>
<evidence type="ECO:0000259" key="2">
    <source>
        <dbReference type="Pfam" id="PF00534"/>
    </source>
</evidence>
<dbReference type="PANTHER" id="PTHR12526:SF630">
    <property type="entry name" value="GLYCOSYLTRANSFERASE"/>
    <property type="match status" value="1"/>
</dbReference>
<comment type="caution">
    <text evidence="4">The sequence shown here is derived from an EMBL/GenBank/DDBJ whole genome shotgun (WGS) entry which is preliminary data.</text>
</comment>
<keyword evidence="4" id="KW-0808">Transferase</keyword>
<dbReference type="Gene3D" id="3.40.50.2000">
    <property type="entry name" value="Glycogen Phosphorylase B"/>
    <property type="match status" value="2"/>
</dbReference>
<dbReference type="InterPro" id="IPR008929">
    <property type="entry name" value="Chondroitin_lyas"/>
</dbReference>
<evidence type="ECO:0000256" key="1">
    <source>
        <dbReference type="ARBA" id="ARBA00004196"/>
    </source>
</evidence>
<accession>A0ABT2BES4</accession>
<evidence type="ECO:0000313" key="4">
    <source>
        <dbReference type="EMBL" id="MCS0606992.1"/>
    </source>
</evidence>
<feature type="domain" description="Glycosyl transferase family 1" evidence="2">
    <location>
        <begin position="159"/>
        <end position="324"/>
    </location>
</feature>